<dbReference type="PANTHER" id="PTHR43152:SF3">
    <property type="entry name" value="UVRABC SYSTEM PROTEIN A"/>
    <property type="match status" value="1"/>
</dbReference>
<dbReference type="FunFam" id="3.40.50.300:FF:000272">
    <property type="entry name" value="UvrABC system protein A"/>
    <property type="match status" value="1"/>
</dbReference>
<evidence type="ECO:0000256" key="2">
    <source>
        <dbReference type="ARBA" id="ARBA00022490"/>
    </source>
</evidence>
<sequence>MAQDFIRVRGARQHNLKNVDVDIPRHQLVVLTGVSGSGKSSLAFDTLYAEGQRRYVQSLSAYARQFLDQLEKPDVDFIEGLSPAVAIEQVHSAPNPRSTIATVTEIYDYLRVLYAIAGQPFDPETGERLIKNTPAEIGERLLGLGQGTRVVVLSPQPPSDGAGVRALFEKLRRQGFVRVRLDGEIVELEEALKPTLREEHRVEIVVDRLVIREGVKARLMESIEAALKWNESEVQFLVSGQSEAGTPARSSAISTGETASKEGGQECPPHLMSFTTAYANPRTGYVIEKLTPQHFSFNTHVGACPTCEGVGTLMAPDPGLLVPEPDKSIKDAAVKTWWSKNPKLKAIHQRGIEALAKHFGVSLEAPFKTLPQKFKDALFHGTGETAIATGWATAPNKRSVAKPYEGLLKEAERLYANAESDALRSQLTRYMNPLPCPTCEGKRLRKESLAVVLSSQCSVISDPSSVTGDDVTEGVKPQELSTENRSLHTSSLNIHALCALPIRDALEWTRQLILTEHQRSYVEELQKEILKRLDFLEQVGLGYLALNRESGTLSGGEMQRIRLATQIGAGLAGVLYVLDEPSIGLHPADTERLIRTLIRLRDLGNTVLVVEHDEAMMKAADHVIEMGPAAGVHGGQLIAQGTPEEVMKAKESLTGAYLSERLKITPPSVRVSPKEKEPVISQQSSVNSIQSKGSKLNTENRSLNTEYWSLKTDSLPAWLTIYDATEHNLKHVTASFPVGCLTAVTGPSGSGKSTLVNRILMRALQRHFYHAKDEPGKHAGITGIEAFDKVVVIDQSPIGRSPRSNPATYTGAFGPIRELFSNLPLARVRGYEAGRFSFNTAGGRCEKCQGDGQIKIDMHFLADVYVTCDQCHGKRYNAETLEITFKGRNIAEVLEMTVSEATRFFGKASAIADKVRTLEECGLGYIRLGQAGNTLSGGEAQRIKLAAELSRKATGNTLYVLDEPTTGLHFADIQTLLQVLFRLRDAGNTVIVIEHHQDVIRCADWVVDLGPGGGNAGGEIVATGTPEQVAKVERSATGRFLREV</sequence>
<keyword evidence="3" id="KW-0479">Metal-binding</keyword>
<keyword evidence="5" id="KW-0547">Nucleotide-binding</keyword>
<dbReference type="PROSITE" id="PS00211">
    <property type="entry name" value="ABC_TRANSPORTER_1"/>
    <property type="match status" value="2"/>
</dbReference>
<dbReference type="Pfam" id="PF17755">
    <property type="entry name" value="UvrA_DNA-bind"/>
    <property type="match status" value="1"/>
</dbReference>
<dbReference type="Gene3D" id="3.40.50.300">
    <property type="entry name" value="P-loop containing nucleotide triphosphate hydrolases"/>
    <property type="match status" value="3"/>
</dbReference>
<evidence type="ECO:0000256" key="6">
    <source>
        <dbReference type="ARBA" id="ARBA00022763"/>
    </source>
</evidence>
<evidence type="ECO:0000256" key="1">
    <source>
        <dbReference type="ARBA" id="ARBA00004496"/>
    </source>
</evidence>
<comment type="similarity">
    <text evidence="14">Belongs to the ABC transporter superfamily. UvrA family.</text>
</comment>
<evidence type="ECO:0000256" key="10">
    <source>
        <dbReference type="ARBA" id="ARBA00022840"/>
    </source>
</evidence>
<feature type="domain" description="ABC transporter" evidence="18">
    <location>
        <begin position="710"/>
        <end position="1036"/>
    </location>
</feature>
<feature type="compositionally biased region" description="Polar residues" evidence="17">
    <location>
        <begin position="241"/>
        <end position="258"/>
    </location>
</feature>
<protein>
    <recommendedName>
        <fullName evidence="15">UvrABC system protein A</fullName>
    </recommendedName>
    <alternativeName>
        <fullName evidence="16">Excinuclease ABC subunit A</fullName>
    </alternativeName>
</protein>
<dbReference type="SMART" id="SM00382">
    <property type="entry name" value="AAA"/>
    <property type="match status" value="1"/>
</dbReference>
<keyword evidence="11" id="KW-0267">Excision nuclease</keyword>
<gene>
    <name evidence="19" type="ORF">SAMN02745166_05058</name>
</gene>
<evidence type="ECO:0000256" key="5">
    <source>
        <dbReference type="ARBA" id="ARBA00022741"/>
    </source>
</evidence>
<dbReference type="GO" id="GO:0008270">
    <property type="term" value="F:zinc ion binding"/>
    <property type="evidence" value="ECO:0007669"/>
    <property type="project" value="UniProtKB-KW"/>
</dbReference>
<dbReference type="FunFam" id="3.40.50.300:FF:000028">
    <property type="entry name" value="UvrABC system protein A"/>
    <property type="match status" value="1"/>
</dbReference>
<comment type="subcellular location">
    <subcellularLocation>
        <location evidence="1">Cytoplasm</location>
    </subcellularLocation>
</comment>
<feature type="region of interest" description="Disordered" evidence="17">
    <location>
        <begin position="668"/>
        <end position="693"/>
    </location>
</feature>
<dbReference type="STRING" id="48467.SAMN02745166_05058"/>
<feature type="domain" description="ABC transporter" evidence="18">
    <location>
        <begin position="372"/>
        <end position="659"/>
    </location>
</feature>
<dbReference type="InterPro" id="IPR017871">
    <property type="entry name" value="ABC_transporter-like_CS"/>
</dbReference>
<dbReference type="GO" id="GO:0005524">
    <property type="term" value="F:ATP binding"/>
    <property type="evidence" value="ECO:0007669"/>
    <property type="project" value="UniProtKB-KW"/>
</dbReference>
<keyword evidence="10" id="KW-0067">ATP-binding</keyword>
<dbReference type="InterPro" id="IPR003439">
    <property type="entry name" value="ABC_transporter-like_ATP-bd"/>
</dbReference>
<dbReference type="AlphaFoldDB" id="A0A1T4Z4L1"/>
<organism evidence="19 20">
    <name type="scientific">Prosthecobacter debontii</name>
    <dbReference type="NCBI Taxonomy" id="48467"/>
    <lineage>
        <taxon>Bacteria</taxon>
        <taxon>Pseudomonadati</taxon>
        <taxon>Verrucomicrobiota</taxon>
        <taxon>Verrucomicrobiia</taxon>
        <taxon>Verrucomicrobiales</taxon>
        <taxon>Verrucomicrobiaceae</taxon>
        <taxon>Prosthecobacter</taxon>
    </lineage>
</organism>
<evidence type="ECO:0000256" key="9">
    <source>
        <dbReference type="ARBA" id="ARBA00022833"/>
    </source>
</evidence>
<evidence type="ECO:0000256" key="3">
    <source>
        <dbReference type="ARBA" id="ARBA00022723"/>
    </source>
</evidence>
<dbReference type="InterPro" id="IPR013815">
    <property type="entry name" value="ATP_grasp_subdomain_1"/>
</dbReference>
<dbReference type="PANTHER" id="PTHR43152">
    <property type="entry name" value="UVRABC SYSTEM PROTEIN A"/>
    <property type="match status" value="1"/>
</dbReference>
<keyword evidence="9" id="KW-0862">Zinc</keyword>
<keyword evidence="4" id="KW-0677">Repeat</keyword>
<name>A0A1T4Z4L1_9BACT</name>
<dbReference type="SUPFAM" id="SSF52540">
    <property type="entry name" value="P-loop containing nucleoside triphosphate hydrolases"/>
    <property type="match status" value="2"/>
</dbReference>
<accession>A0A1T4Z4L1</accession>
<dbReference type="InterPro" id="IPR041552">
    <property type="entry name" value="UvrA_DNA-bd"/>
</dbReference>
<dbReference type="Pfam" id="PF17760">
    <property type="entry name" value="UvrA_inter"/>
    <property type="match status" value="1"/>
</dbReference>
<keyword evidence="7" id="KW-0228">DNA excision</keyword>
<keyword evidence="12" id="KW-0238">DNA-binding</keyword>
<evidence type="ECO:0000256" key="14">
    <source>
        <dbReference type="ARBA" id="ARBA00038000"/>
    </source>
</evidence>
<dbReference type="Gene3D" id="1.10.8.280">
    <property type="entry name" value="ABC transporter ATPase domain-like"/>
    <property type="match status" value="1"/>
</dbReference>
<evidence type="ECO:0000256" key="7">
    <source>
        <dbReference type="ARBA" id="ARBA00022769"/>
    </source>
</evidence>
<keyword evidence="20" id="KW-1185">Reference proteome</keyword>
<dbReference type="GO" id="GO:0005737">
    <property type="term" value="C:cytoplasm"/>
    <property type="evidence" value="ECO:0007669"/>
    <property type="project" value="UniProtKB-SubCell"/>
</dbReference>
<dbReference type="Gene3D" id="1.20.1580.10">
    <property type="entry name" value="ABC transporter ATPase like domain"/>
    <property type="match status" value="4"/>
</dbReference>
<evidence type="ECO:0000256" key="8">
    <source>
        <dbReference type="ARBA" id="ARBA00022771"/>
    </source>
</evidence>
<dbReference type="InterPro" id="IPR027417">
    <property type="entry name" value="P-loop_NTPase"/>
</dbReference>
<dbReference type="GO" id="GO:0004518">
    <property type="term" value="F:nuclease activity"/>
    <property type="evidence" value="ECO:0007669"/>
    <property type="project" value="UniProtKB-KW"/>
</dbReference>
<evidence type="ECO:0000256" key="17">
    <source>
        <dbReference type="SAM" id="MobiDB-lite"/>
    </source>
</evidence>
<proteinExistence type="inferred from homology"/>
<dbReference type="Gene3D" id="3.30.1490.20">
    <property type="entry name" value="ATP-grasp fold, A domain"/>
    <property type="match status" value="1"/>
</dbReference>
<dbReference type="InterPro" id="IPR041102">
    <property type="entry name" value="UvrA_inter"/>
</dbReference>
<keyword evidence="8" id="KW-0863">Zinc-finger</keyword>
<feature type="compositionally biased region" description="Low complexity" evidence="17">
    <location>
        <begin position="679"/>
        <end position="691"/>
    </location>
</feature>
<feature type="region of interest" description="Disordered" evidence="17">
    <location>
        <begin position="241"/>
        <end position="267"/>
    </location>
</feature>
<dbReference type="CDD" id="cd03271">
    <property type="entry name" value="ABC_UvrA_II"/>
    <property type="match status" value="1"/>
</dbReference>
<keyword evidence="6" id="KW-0227">DNA damage</keyword>
<evidence type="ECO:0000256" key="12">
    <source>
        <dbReference type="ARBA" id="ARBA00023125"/>
    </source>
</evidence>
<evidence type="ECO:0000256" key="13">
    <source>
        <dbReference type="ARBA" id="ARBA00023204"/>
    </source>
</evidence>
<dbReference type="EMBL" id="FUYE01000031">
    <property type="protein sequence ID" value="SKB08944.1"/>
    <property type="molecule type" value="Genomic_DNA"/>
</dbReference>
<dbReference type="OrthoDB" id="9809851at2"/>
<evidence type="ECO:0000256" key="4">
    <source>
        <dbReference type="ARBA" id="ARBA00022737"/>
    </source>
</evidence>
<evidence type="ECO:0000256" key="16">
    <source>
        <dbReference type="ARBA" id="ARBA00042156"/>
    </source>
</evidence>
<evidence type="ECO:0000313" key="20">
    <source>
        <dbReference type="Proteomes" id="UP000190774"/>
    </source>
</evidence>
<keyword evidence="2" id="KW-0963">Cytoplasm</keyword>
<evidence type="ECO:0000256" key="11">
    <source>
        <dbReference type="ARBA" id="ARBA00022881"/>
    </source>
</evidence>
<dbReference type="RefSeq" id="WP_078816160.1">
    <property type="nucleotide sequence ID" value="NZ_FUYE01000031.1"/>
</dbReference>
<dbReference type="GO" id="GO:0006281">
    <property type="term" value="P:DNA repair"/>
    <property type="evidence" value="ECO:0007669"/>
    <property type="project" value="UniProtKB-KW"/>
</dbReference>
<dbReference type="GO" id="GO:0003677">
    <property type="term" value="F:DNA binding"/>
    <property type="evidence" value="ECO:0007669"/>
    <property type="project" value="UniProtKB-KW"/>
</dbReference>
<dbReference type="InterPro" id="IPR003593">
    <property type="entry name" value="AAA+_ATPase"/>
</dbReference>
<evidence type="ECO:0000259" key="18">
    <source>
        <dbReference type="PROSITE" id="PS50893"/>
    </source>
</evidence>
<dbReference type="Proteomes" id="UP000190774">
    <property type="component" value="Unassembled WGS sequence"/>
</dbReference>
<keyword evidence="13" id="KW-0234">DNA repair</keyword>
<reference evidence="20" key="1">
    <citation type="submission" date="2017-02" db="EMBL/GenBank/DDBJ databases">
        <authorList>
            <person name="Varghese N."/>
            <person name="Submissions S."/>
        </authorList>
    </citation>
    <scope>NUCLEOTIDE SEQUENCE [LARGE SCALE GENOMIC DNA]</scope>
    <source>
        <strain evidence="20">ATCC 700200</strain>
    </source>
</reference>
<evidence type="ECO:0000256" key="15">
    <source>
        <dbReference type="ARBA" id="ARBA00039316"/>
    </source>
</evidence>
<dbReference type="GO" id="GO:0016887">
    <property type="term" value="F:ATP hydrolysis activity"/>
    <property type="evidence" value="ECO:0007669"/>
    <property type="project" value="InterPro"/>
</dbReference>
<evidence type="ECO:0000313" key="19">
    <source>
        <dbReference type="EMBL" id="SKB08944.1"/>
    </source>
</evidence>
<dbReference type="PROSITE" id="PS50893">
    <property type="entry name" value="ABC_TRANSPORTER_2"/>
    <property type="match status" value="2"/>
</dbReference>